<reference evidence="1 2" key="2">
    <citation type="journal article" date="2011" name="Stand. Genomic Sci.">
        <title>Complete genome sequence of Truepera radiovictrix type strain (RQ-24).</title>
        <authorList>
            <person name="Ivanova N."/>
            <person name="Rohde C."/>
            <person name="Munk C."/>
            <person name="Nolan M."/>
            <person name="Lucas S."/>
            <person name="Del Rio T.G."/>
            <person name="Tice H."/>
            <person name="Deshpande S."/>
            <person name="Cheng J.F."/>
            <person name="Tapia R."/>
            <person name="Han C."/>
            <person name="Goodwin L."/>
            <person name="Pitluck S."/>
            <person name="Liolios K."/>
            <person name="Mavromatis K."/>
            <person name="Mikhailova N."/>
            <person name="Pati A."/>
            <person name="Chen A."/>
            <person name="Palaniappan K."/>
            <person name="Land M."/>
            <person name="Hauser L."/>
            <person name="Chang Y.J."/>
            <person name="Jeffries C.D."/>
            <person name="Brambilla E."/>
            <person name="Rohde M."/>
            <person name="Goker M."/>
            <person name="Tindall B.J."/>
            <person name="Woyke T."/>
            <person name="Bristow J."/>
            <person name="Eisen J.A."/>
            <person name="Markowitz V."/>
            <person name="Hugenholtz P."/>
            <person name="Kyrpides N.C."/>
            <person name="Klenk H.P."/>
            <person name="Lapidus A."/>
        </authorList>
    </citation>
    <scope>NUCLEOTIDE SEQUENCE [LARGE SCALE GENOMIC DNA]</scope>
    <source>
        <strain evidence="2">DSM 17093 / CIP 108686 / LMG 22925 / RQ-24</strain>
    </source>
</reference>
<evidence type="ECO:0000313" key="2">
    <source>
        <dbReference type="Proteomes" id="UP000000379"/>
    </source>
</evidence>
<name>D7CTB0_TRURR</name>
<protein>
    <recommendedName>
        <fullName evidence="3">GH26 domain-containing protein</fullName>
    </recommendedName>
</protein>
<organism evidence="1 2">
    <name type="scientific">Truepera radiovictrix (strain DSM 17093 / CIP 108686 / LMG 22925 / RQ-24)</name>
    <dbReference type="NCBI Taxonomy" id="649638"/>
    <lineage>
        <taxon>Bacteria</taxon>
        <taxon>Thermotogati</taxon>
        <taxon>Deinococcota</taxon>
        <taxon>Deinococci</taxon>
        <taxon>Trueperales</taxon>
        <taxon>Trueperaceae</taxon>
        <taxon>Truepera</taxon>
    </lineage>
</organism>
<dbReference type="HOGENOM" id="CLU_868622_0_0_0"/>
<dbReference type="AlphaFoldDB" id="D7CTB0"/>
<dbReference type="KEGG" id="tra:Trad_2465"/>
<accession>D7CTB0</accession>
<keyword evidence="2" id="KW-1185">Reference proteome</keyword>
<dbReference type="Proteomes" id="UP000000379">
    <property type="component" value="Chromosome"/>
</dbReference>
<evidence type="ECO:0008006" key="3">
    <source>
        <dbReference type="Google" id="ProtNLM"/>
    </source>
</evidence>
<evidence type="ECO:0000313" key="1">
    <source>
        <dbReference type="EMBL" id="ADI15573.1"/>
    </source>
</evidence>
<proteinExistence type="predicted"/>
<sequence length="320" mass="35742">MCRLTATALLLVLVSVLLGYGEWRSFTLSPPLGPHRPSYFGFAAVDAFWDAPNDREVKTNYLDEVAGFTNVAQMSASIPEASLAHRLRRFQQAEVKAILHVEALLFDHLEDPSSPTGTRTVLLPDAQARWDTFLRVNGDLITLDRVAALYLMDEPAWNGLSQLEFSRAVATVNASLPHLPIMMVEAYSALDRMFVPEAIDWVGFDRYGTLDPARDRAWLADIAKVRAALSRKDQKLVLVAETFWLPAYGEMGYPPRSMGEVAYRYFAYATHHPDVIALIGYLWPGGLDAPDQLGARDLPTEVQQVYKRIGAATIDRYVGR</sequence>
<gene>
    <name evidence="1" type="ordered locus">Trad_2465</name>
</gene>
<reference evidence="2" key="1">
    <citation type="submission" date="2010-05" db="EMBL/GenBank/DDBJ databases">
        <title>The complete genome of Truepera radiovictris DSM 17093.</title>
        <authorList>
            <consortium name="US DOE Joint Genome Institute (JGI-PGF)"/>
            <person name="Lucas S."/>
            <person name="Copeland A."/>
            <person name="Lapidus A."/>
            <person name="Glavina del Rio T."/>
            <person name="Dalin E."/>
            <person name="Tice H."/>
            <person name="Bruce D."/>
            <person name="Goodwin L."/>
            <person name="Pitluck S."/>
            <person name="Kyrpides N."/>
            <person name="Mavromatis K."/>
            <person name="Ovchinnikova G."/>
            <person name="Munk A.C."/>
            <person name="Detter J.C."/>
            <person name="Han C."/>
            <person name="Tapia R."/>
            <person name="Land M."/>
            <person name="Hauser L."/>
            <person name="Markowitz V."/>
            <person name="Cheng J.-F."/>
            <person name="Hugenholtz P."/>
            <person name="Woyke T."/>
            <person name="Wu D."/>
            <person name="Tindall B."/>
            <person name="Pomrenke H.G."/>
            <person name="Brambilla E."/>
            <person name="Klenk H.-P."/>
            <person name="Eisen J.A."/>
        </authorList>
    </citation>
    <scope>NUCLEOTIDE SEQUENCE [LARGE SCALE GENOMIC DNA]</scope>
    <source>
        <strain evidence="2">DSM 17093 / CIP 108686 / LMG 22925 / RQ-24</strain>
    </source>
</reference>
<dbReference type="EMBL" id="CP002049">
    <property type="protein sequence ID" value="ADI15573.1"/>
    <property type="molecule type" value="Genomic_DNA"/>
</dbReference>
<dbReference type="eggNOG" id="ENOG5030IRP">
    <property type="taxonomic scope" value="Bacteria"/>
</dbReference>